<keyword evidence="3" id="KW-1185">Reference proteome</keyword>
<feature type="transmembrane region" description="Helical" evidence="1">
    <location>
        <begin position="12"/>
        <end position="32"/>
    </location>
</feature>
<dbReference type="Proteomes" id="UP001066276">
    <property type="component" value="Chromosome 1_1"/>
</dbReference>
<reference evidence="2" key="1">
    <citation type="journal article" date="2022" name="bioRxiv">
        <title>Sequencing and chromosome-scale assembly of the giantPleurodeles waltlgenome.</title>
        <authorList>
            <person name="Brown T."/>
            <person name="Elewa A."/>
            <person name="Iarovenko S."/>
            <person name="Subramanian E."/>
            <person name="Araus A.J."/>
            <person name="Petzold A."/>
            <person name="Susuki M."/>
            <person name="Suzuki K.-i.T."/>
            <person name="Hayashi T."/>
            <person name="Toyoda A."/>
            <person name="Oliveira C."/>
            <person name="Osipova E."/>
            <person name="Leigh N.D."/>
            <person name="Simon A."/>
            <person name="Yun M.H."/>
        </authorList>
    </citation>
    <scope>NUCLEOTIDE SEQUENCE</scope>
    <source>
        <strain evidence="2">20211129_DDA</strain>
        <tissue evidence="2">Liver</tissue>
    </source>
</reference>
<keyword evidence="1" id="KW-0812">Transmembrane</keyword>
<keyword evidence="1" id="KW-1133">Transmembrane helix</keyword>
<keyword evidence="1" id="KW-0472">Membrane</keyword>
<gene>
    <name evidence="2" type="ORF">NDU88_002113</name>
</gene>
<dbReference type="EMBL" id="JANPWB010000001">
    <property type="protein sequence ID" value="KAJ1214495.1"/>
    <property type="molecule type" value="Genomic_DNA"/>
</dbReference>
<sequence length="115" mass="11939">MTTGREGPLAAGLAHLACPAIPALVVPLVTYAQRPSAVAGLVTARLCASNTGLFIFLLIRSYSDLIGGPGLHRLTRNTSPGSAFGLQPCPRPRYASYFNFTAGPVGSPSSMRPPS</sequence>
<comment type="caution">
    <text evidence="2">The sequence shown here is derived from an EMBL/GenBank/DDBJ whole genome shotgun (WGS) entry which is preliminary data.</text>
</comment>
<organism evidence="2 3">
    <name type="scientific">Pleurodeles waltl</name>
    <name type="common">Iberian ribbed newt</name>
    <dbReference type="NCBI Taxonomy" id="8319"/>
    <lineage>
        <taxon>Eukaryota</taxon>
        <taxon>Metazoa</taxon>
        <taxon>Chordata</taxon>
        <taxon>Craniata</taxon>
        <taxon>Vertebrata</taxon>
        <taxon>Euteleostomi</taxon>
        <taxon>Amphibia</taxon>
        <taxon>Batrachia</taxon>
        <taxon>Caudata</taxon>
        <taxon>Salamandroidea</taxon>
        <taxon>Salamandridae</taxon>
        <taxon>Pleurodelinae</taxon>
        <taxon>Pleurodeles</taxon>
    </lineage>
</organism>
<accession>A0AAV7WNY5</accession>
<evidence type="ECO:0000256" key="1">
    <source>
        <dbReference type="SAM" id="Phobius"/>
    </source>
</evidence>
<proteinExistence type="predicted"/>
<feature type="transmembrane region" description="Helical" evidence="1">
    <location>
        <begin position="38"/>
        <end position="59"/>
    </location>
</feature>
<name>A0AAV7WNY5_PLEWA</name>
<dbReference type="AlphaFoldDB" id="A0AAV7WNY5"/>
<evidence type="ECO:0000313" key="2">
    <source>
        <dbReference type="EMBL" id="KAJ1214495.1"/>
    </source>
</evidence>
<protein>
    <submittedName>
        <fullName evidence="2">Uncharacterized protein</fullName>
    </submittedName>
</protein>
<evidence type="ECO:0000313" key="3">
    <source>
        <dbReference type="Proteomes" id="UP001066276"/>
    </source>
</evidence>